<evidence type="ECO:0000256" key="1">
    <source>
        <dbReference type="ARBA" id="ARBA00010134"/>
    </source>
</evidence>
<dbReference type="SMART" id="SM00115">
    <property type="entry name" value="CASc"/>
    <property type="match status" value="1"/>
</dbReference>
<sequence>MEGSLGVRHFSSSGGPGAPPKTAQATEEMQKLTLDMKETLDVLTPLELRSFRDLLKKLDEEPRVTQVQLELEGDSTWKLARLLAKQYYASAPRVLTKVLQQLPRADLLPRWESGPAANGPVIPRKRARRSHEYEDGDLDLYDLSGLRKAFLMCVKKTRPGASRDVELMEQWLGQCLFEHTQCIDPGKKELIDRLTSFRDGLNEIKDEISCCLVTLMSHGENGFIKTTDDEKVSLELIFDMFNNKNCPALHEKPKIFIIQACRGDRRDSGVETDDEPMDSDDISEKRRLPTFSDYFIIYPTQSDHVALRHPRTGSVMIQAMTDVFEKYGNKWHIADFFTKVNNKVVHTNFHLREEPVKVSLVMESTLTKSVYF</sequence>
<dbReference type="PROSITE" id="PS50207">
    <property type="entry name" value="CASPASE_P10"/>
    <property type="match status" value="1"/>
</dbReference>
<dbReference type="InterPro" id="IPR004020">
    <property type="entry name" value="DAPIN"/>
</dbReference>
<dbReference type="Pfam" id="PF02758">
    <property type="entry name" value="PYRIN"/>
    <property type="match status" value="1"/>
</dbReference>
<dbReference type="GO" id="GO:0006508">
    <property type="term" value="P:proteolysis"/>
    <property type="evidence" value="ECO:0007669"/>
    <property type="project" value="InterPro"/>
</dbReference>
<dbReference type="InterPro" id="IPR011600">
    <property type="entry name" value="Pept_C14_caspase"/>
</dbReference>
<dbReference type="InterPro" id="IPR002398">
    <property type="entry name" value="Pept_C14"/>
</dbReference>
<feature type="domain" description="Caspase family p20" evidence="5">
    <location>
        <begin position="157"/>
        <end position="265"/>
    </location>
</feature>
<dbReference type="InterPro" id="IPR002138">
    <property type="entry name" value="Pept_C14_p10"/>
</dbReference>
<dbReference type="Proteomes" id="UP000504628">
    <property type="component" value="Chromosome 7"/>
</dbReference>
<evidence type="ECO:0000259" key="4">
    <source>
        <dbReference type="PROSITE" id="PS50207"/>
    </source>
</evidence>
<dbReference type="InterPro" id="IPR015917">
    <property type="entry name" value="Pept_C14A"/>
</dbReference>
<dbReference type="GO" id="GO:0005829">
    <property type="term" value="C:cytosol"/>
    <property type="evidence" value="ECO:0007669"/>
    <property type="project" value="TreeGrafter"/>
</dbReference>
<dbReference type="GO" id="GO:0004197">
    <property type="term" value="F:cysteine-type endopeptidase activity"/>
    <property type="evidence" value="ECO:0007669"/>
    <property type="project" value="InterPro"/>
</dbReference>
<dbReference type="InterPro" id="IPR001309">
    <property type="entry name" value="Pept_C14_p20"/>
</dbReference>
<dbReference type="FunCoup" id="A0A6J2M383">
    <property type="interactions" value="33"/>
</dbReference>
<dbReference type="RefSeq" id="XP_028373996.1">
    <property type="nucleotide sequence ID" value="XM_028518195.2"/>
</dbReference>
<evidence type="ECO:0000313" key="6">
    <source>
        <dbReference type="Proteomes" id="UP000504628"/>
    </source>
</evidence>
<dbReference type="InterPro" id="IPR011029">
    <property type="entry name" value="DEATH-like_dom_sf"/>
</dbReference>
<organism evidence="6 7">
    <name type="scientific">Phyllostomus discolor</name>
    <name type="common">pale spear-nosed bat</name>
    <dbReference type="NCBI Taxonomy" id="89673"/>
    <lineage>
        <taxon>Eukaryota</taxon>
        <taxon>Metazoa</taxon>
        <taxon>Chordata</taxon>
        <taxon>Craniata</taxon>
        <taxon>Vertebrata</taxon>
        <taxon>Euteleostomi</taxon>
        <taxon>Mammalia</taxon>
        <taxon>Eutheria</taxon>
        <taxon>Laurasiatheria</taxon>
        <taxon>Chiroptera</taxon>
        <taxon>Yangochiroptera</taxon>
        <taxon>Phyllostomidae</taxon>
        <taxon>Phyllostominae</taxon>
        <taxon>Phyllostomus</taxon>
    </lineage>
</organism>
<dbReference type="InParanoid" id="A0A6J2M383"/>
<dbReference type="PROSITE" id="PS50208">
    <property type="entry name" value="CASPASE_P20"/>
    <property type="match status" value="1"/>
</dbReference>
<dbReference type="SMART" id="SM01289">
    <property type="entry name" value="PYRIN"/>
    <property type="match status" value="1"/>
</dbReference>
<name>A0A6J2M383_9CHIR</name>
<dbReference type="Gene3D" id="3.40.50.1460">
    <property type="match status" value="1"/>
</dbReference>
<dbReference type="Pfam" id="PF00656">
    <property type="entry name" value="Peptidase_C14"/>
    <property type="match status" value="1"/>
</dbReference>
<proteinExistence type="inferred from homology"/>
<evidence type="ECO:0000313" key="7">
    <source>
        <dbReference type="RefSeq" id="XP_028373996.1"/>
    </source>
</evidence>
<dbReference type="AlphaFoldDB" id="A0A6J2M383"/>
<evidence type="ECO:0000256" key="2">
    <source>
        <dbReference type="RuleBase" id="RU003971"/>
    </source>
</evidence>
<dbReference type="InterPro" id="IPR029030">
    <property type="entry name" value="Caspase-like_dom_sf"/>
</dbReference>
<feature type="domain" description="Caspase family p10" evidence="4">
    <location>
        <begin position="284"/>
        <end position="372"/>
    </location>
</feature>
<dbReference type="GO" id="GO:0043525">
    <property type="term" value="P:positive regulation of neuron apoptotic process"/>
    <property type="evidence" value="ECO:0007669"/>
    <property type="project" value="TreeGrafter"/>
</dbReference>
<comment type="similarity">
    <text evidence="1 2">Belongs to the peptidase C14A family.</text>
</comment>
<keyword evidence="6" id="KW-1185">Reference proteome</keyword>
<dbReference type="GeneID" id="114501567"/>
<dbReference type="PROSITE" id="PS01122">
    <property type="entry name" value="CASPASE_CYS"/>
    <property type="match status" value="1"/>
</dbReference>
<dbReference type="InterPro" id="IPR033139">
    <property type="entry name" value="Caspase_cys_AS"/>
</dbReference>
<dbReference type="OrthoDB" id="6097640at2759"/>
<accession>A0A6J2M383</accession>
<dbReference type="SUPFAM" id="SSF52129">
    <property type="entry name" value="Caspase-like"/>
    <property type="match status" value="1"/>
</dbReference>
<dbReference type="PANTHER" id="PTHR10454">
    <property type="entry name" value="CASPASE"/>
    <property type="match status" value="1"/>
</dbReference>
<evidence type="ECO:0000256" key="3">
    <source>
        <dbReference type="SAM" id="MobiDB-lite"/>
    </source>
</evidence>
<dbReference type="PRINTS" id="PR00376">
    <property type="entry name" value="IL1BCENZYME"/>
</dbReference>
<gene>
    <name evidence="7" type="primary">LOC114501567</name>
</gene>
<dbReference type="Gene3D" id="1.10.533.10">
    <property type="entry name" value="Death Domain, Fas"/>
    <property type="match status" value="1"/>
</dbReference>
<dbReference type="KEGG" id="pdic:114501567"/>
<reference evidence="7" key="1">
    <citation type="submission" date="2025-08" db="UniProtKB">
        <authorList>
            <consortium name="RefSeq"/>
        </authorList>
    </citation>
    <scope>IDENTIFICATION</scope>
    <source>
        <tissue evidence="7">Muscle</tissue>
    </source>
</reference>
<dbReference type="FunFam" id="3.40.50.1460:FF:000019">
    <property type="entry name" value="caspase-14-like"/>
    <property type="match status" value="1"/>
</dbReference>
<evidence type="ECO:0000259" key="5">
    <source>
        <dbReference type="PROSITE" id="PS50208"/>
    </source>
</evidence>
<protein>
    <submittedName>
        <fullName evidence="7">Caspase-14-like</fullName>
    </submittedName>
</protein>
<dbReference type="PANTHER" id="PTHR10454:SF155">
    <property type="entry name" value="CASPASE-14-LIKE"/>
    <property type="match status" value="1"/>
</dbReference>
<feature type="region of interest" description="Disordered" evidence="3">
    <location>
        <begin position="1"/>
        <end position="26"/>
    </location>
</feature>